<dbReference type="Pfam" id="PF07651">
    <property type="entry name" value="ANTH"/>
    <property type="match status" value="1"/>
</dbReference>
<dbReference type="CDD" id="cd16987">
    <property type="entry name" value="ANTH_N_AP180_plant"/>
    <property type="match status" value="1"/>
</dbReference>
<evidence type="ECO:0000256" key="3">
    <source>
        <dbReference type="ARBA" id="ARBA00004600"/>
    </source>
</evidence>
<evidence type="ECO:0000256" key="5">
    <source>
        <dbReference type="ARBA" id="ARBA00023034"/>
    </source>
</evidence>
<dbReference type="InterPro" id="IPR045192">
    <property type="entry name" value="AP180-like"/>
</dbReference>
<dbReference type="GO" id="GO:0006900">
    <property type="term" value="P:vesicle budding from membrane"/>
    <property type="evidence" value="ECO:0007669"/>
    <property type="project" value="TreeGrafter"/>
</dbReference>
<comment type="subcellular location">
    <subcellularLocation>
        <location evidence="1">Cytoplasmic vesicle</location>
        <location evidence="1">Clathrin-coated vesicle</location>
    </subcellularLocation>
    <subcellularLocation>
        <location evidence="2">Golgi apparatus</location>
    </subcellularLocation>
    <subcellularLocation>
        <location evidence="3">Membrane</location>
        <location evidence="3">Clathrin-coated pit</location>
    </subcellularLocation>
</comment>
<keyword evidence="8" id="KW-0968">Cytoplasmic vesicle</keyword>
<dbReference type="GO" id="GO:0005905">
    <property type="term" value="C:clathrin-coated pit"/>
    <property type="evidence" value="ECO:0007669"/>
    <property type="project" value="UniProtKB-SubCell"/>
</dbReference>
<dbReference type="AlphaFoldDB" id="A0AAP0R6F7"/>
<evidence type="ECO:0000256" key="1">
    <source>
        <dbReference type="ARBA" id="ARBA00004132"/>
    </source>
</evidence>
<accession>A0AAP0R6F7</accession>
<evidence type="ECO:0000313" key="10">
    <source>
        <dbReference type="EMBL" id="KAK9269954.1"/>
    </source>
</evidence>
<evidence type="ECO:0000313" key="11">
    <source>
        <dbReference type="Proteomes" id="UP001415857"/>
    </source>
</evidence>
<keyword evidence="11" id="KW-1185">Reference proteome</keyword>
<reference evidence="10 11" key="1">
    <citation type="journal article" date="2024" name="Plant J.">
        <title>Genome sequences and population genomics reveal climatic adaptation and genomic divergence between two closely related sweetgum species.</title>
        <authorList>
            <person name="Xu W.Q."/>
            <person name="Ren C.Q."/>
            <person name="Zhang X.Y."/>
            <person name="Comes H.P."/>
            <person name="Liu X.H."/>
            <person name="Li Y.G."/>
            <person name="Kettle C.J."/>
            <person name="Jalonen R."/>
            <person name="Gaisberger H."/>
            <person name="Ma Y.Z."/>
            <person name="Qiu Y.X."/>
        </authorList>
    </citation>
    <scope>NUCLEOTIDE SEQUENCE [LARGE SCALE GENOMIC DNA]</scope>
    <source>
        <strain evidence="10">Hangzhou</strain>
    </source>
</reference>
<comment type="caution">
    <text evidence="10">The sequence shown here is derived from an EMBL/GenBank/DDBJ whole genome shotgun (WGS) entry which is preliminary data.</text>
</comment>
<keyword evidence="4" id="KW-0254">Endocytosis</keyword>
<dbReference type="GO" id="GO:0005546">
    <property type="term" value="F:phosphatidylinositol-4,5-bisphosphate binding"/>
    <property type="evidence" value="ECO:0007669"/>
    <property type="project" value="TreeGrafter"/>
</dbReference>
<evidence type="ECO:0000256" key="6">
    <source>
        <dbReference type="ARBA" id="ARBA00023136"/>
    </source>
</evidence>
<name>A0AAP0R6F7_LIQFO</name>
<organism evidence="10 11">
    <name type="scientific">Liquidambar formosana</name>
    <name type="common">Formosan gum</name>
    <dbReference type="NCBI Taxonomy" id="63359"/>
    <lineage>
        <taxon>Eukaryota</taxon>
        <taxon>Viridiplantae</taxon>
        <taxon>Streptophyta</taxon>
        <taxon>Embryophyta</taxon>
        <taxon>Tracheophyta</taxon>
        <taxon>Spermatophyta</taxon>
        <taxon>Magnoliopsida</taxon>
        <taxon>eudicotyledons</taxon>
        <taxon>Gunneridae</taxon>
        <taxon>Pentapetalae</taxon>
        <taxon>Saxifragales</taxon>
        <taxon>Altingiaceae</taxon>
        <taxon>Liquidambar</taxon>
    </lineage>
</organism>
<dbReference type="GO" id="GO:0030136">
    <property type="term" value="C:clathrin-coated vesicle"/>
    <property type="evidence" value="ECO:0007669"/>
    <property type="project" value="UniProtKB-SubCell"/>
</dbReference>
<evidence type="ECO:0000256" key="2">
    <source>
        <dbReference type="ARBA" id="ARBA00004555"/>
    </source>
</evidence>
<evidence type="ECO:0000256" key="4">
    <source>
        <dbReference type="ARBA" id="ARBA00022583"/>
    </source>
</evidence>
<dbReference type="SMART" id="SM00273">
    <property type="entry name" value="ENTH"/>
    <property type="match status" value="1"/>
</dbReference>
<keyword evidence="5" id="KW-0333">Golgi apparatus</keyword>
<dbReference type="Proteomes" id="UP001415857">
    <property type="component" value="Unassembled WGS sequence"/>
</dbReference>
<feature type="domain" description="ENTH" evidence="9">
    <location>
        <begin position="68"/>
        <end position="206"/>
    </location>
</feature>
<dbReference type="GO" id="GO:0000149">
    <property type="term" value="F:SNARE binding"/>
    <property type="evidence" value="ECO:0007669"/>
    <property type="project" value="TreeGrafter"/>
</dbReference>
<evidence type="ECO:0000259" key="9">
    <source>
        <dbReference type="PROSITE" id="PS50942"/>
    </source>
</evidence>
<dbReference type="GO" id="GO:0005545">
    <property type="term" value="F:1-phosphatidylinositol binding"/>
    <property type="evidence" value="ECO:0007669"/>
    <property type="project" value="TreeGrafter"/>
</dbReference>
<dbReference type="PROSITE" id="PS50942">
    <property type="entry name" value="ENTH"/>
    <property type="match status" value="1"/>
</dbReference>
<sequence>MFTCAKLSIYIGKIKNQNQNRSSHIRSLVSFSSLPACASTCPMGRPKKLRNLIGILKDKASLLKAALLFSYNSSSIRIAVLRATTHDPSAPPSDDRVDAVLSFGLDSRTTSCACIEALMDRLHHTQNATVSLKCLIVLHNIVARGSFILKDQLSFYPSAGGRNFLNLSRFRDESDADTWELSSWVRWYAGVLEQNLMASRILGSYFGSSSRIVEKNTEEKVSALLNSVLLSELDALVGFIERLCEAPNSLQKNNLVYEIVRLVGDDYRFAQYEIFSRVTECEDRTGNLSSSELAQLLCGLKRLEDYKERLMVLFVNRKRNDAFWDLISQTRVKLVTVKEQREERRLVMKGRREESSELTRFRERVAGSGHLFRFSSDGPGLDVDRARLTISAVR</sequence>
<dbReference type="PANTHER" id="PTHR22951:SF24">
    <property type="entry name" value="ENTH DOMAIN-CONTAINING PROTEIN"/>
    <property type="match status" value="1"/>
</dbReference>
<dbReference type="InterPro" id="IPR048050">
    <property type="entry name" value="ANTH_N_plant"/>
</dbReference>
<dbReference type="SUPFAM" id="SSF48464">
    <property type="entry name" value="ENTH/VHS domain"/>
    <property type="match status" value="1"/>
</dbReference>
<dbReference type="GO" id="GO:0072583">
    <property type="term" value="P:clathrin-dependent endocytosis"/>
    <property type="evidence" value="ECO:0007669"/>
    <property type="project" value="InterPro"/>
</dbReference>
<dbReference type="GO" id="GO:0005794">
    <property type="term" value="C:Golgi apparatus"/>
    <property type="evidence" value="ECO:0007669"/>
    <property type="project" value="UniProtKB-SubCell"/>
</dbReference>
<dbReference type="GO" id="GO:0032050">
    <property type="term" value="F:clathrin heavy chain binding"/>
    <property type="evidence" value="ECO:0007669"/>
    <property type="project" value="TreeGrafter"/>
</dbReference>
<dbReference type="GO" id="GO:0048268">
    <property type="term" value="P:clathrin coat assembly"/>
    <property type="evidence" value="ECO:0007669"/>
    <property type="project" value="InterPro"/>
</dbReference>
<dbReference type="InterPro" id="IPR013809">
    <property type="entry name" value="ENTH"/>
</dbReference>
<keyword evidence="6" id="KW-0472">Membrane</keyword>
<dbReference type="PANTHER" id="PTHR22951">
    <property type="entry name" value="CLATHRIN ASSEMBLY PROTEIN"/>
    <property type="match status" value="1"/>
</dbReference>
<gene>
    <name evidence="10" type="ORF">L1049_025527</name>
</gene>
<dbReference type="InterPro" id="IPR011417">
    <property type="entry name" value="ANTH_dom"/>
</dbReference>
<evidence type="ECO:0000256" key="7">
    <source>
        <dbReference type="ARBA" id="ARBA00023176"/>
    </source>
</evidence>
<proteinExistence type="predicted"/>
<evidence type="ECO:0000256" key="8">
    <source>
        <dbReference type="ARBA" id="ARBA00023329"/>
    </source>
</evidence>
<dbReference type="FunFam" id="1.25.40.90:FF:000035">
    <property type="entry name" value="Putative clathrin assembly protein At4g40080"/>
    <property type="match status" value="1"/>
</dbReference>
<dbReference type="Gene3D" id="1.25.40.90">
    <property type="match status" value="1"/>
</dbReference>
<dbReference type="EMBL" id="JBBPBK010000014">
    <property type="protein sequence ID" value="KAK9269954.1"/>
    <property type="molecule type" value="Genomic_DNA"/>
</dbReference>
<dbReference type="InterPro" id="IPR008942">
    <property type="entry name" value="ENTH_VHS"/>
</dbReference>
<keyword evidence="7" id="KW-0168">Coated pit</keyword>
<protein>
    <recommendedName>
        <fullName evidence="9">ENTH domain-containing protein</fullName>
    </recommendedName>
</protein>